<evidence type="ECO:0000256" key="1">
    <source>
        <dbReference type="ARBA" id="ARBA00005578"/>
    </source>
</evidence>
<dbReference type="PIRSF" id="PIRSF003113">
    <property type="entry name" value="BolA"/>
    <property type="match status" value="1"/>
</dbReference>
<comment type="similarity">
    <text evidence="1">Belongs to the BolA/IbaG family.</text>
</comment>
<dbReference type="Gene3D" id="3.30.300.90">
    <property type="entry name" value="BolA-like"/>
    <property type="match status" value="1"/>
</dbReference>
<protein>
    <recommendedName>
        <fullName evidence="3">BolA family transcriptional regulator</fullName>
    </recommendedName>
</protein>
<name>A0A382A959_9ZZZZ</name>
<gene>
    <name evidence="2" type="ORF">METZ01_LOCUS150496</name>
</gene>
<evidence type="ECO:0008006" key="3">
    <source>
        <dbReference type="Google" id="ProtNLM"/>
    </source>
</evidence>
<dbReference type="PANTHER" id="PTHR46229:SF2">
    <property type="entry name" value="BOLA-LIKE PROTEIN 1"/>
    <property type="match status" value="1"/>
</dbReference>
<evidence type="ECO:0000313" key="2">
    <source>
        <dbReference type="EMBL" id="SVA97642.1"/>
    </source>
</evidence>
<dbReference type="AlphaFoldDB" id="A0A382A959"/>
<proteinExistence type="inferred from homology"/>
<dbReference type="PANTHER" id="PTHR46229">
    <property type="entry name" value="BOLA TRANSCRIPTION REGULATOR"/>
    <property type="match status" value="1"/>
</dbReference>
<dbReference type="Pfam" id="PF01722">
    <property type="entry name" value="BolA"/>
    <property type="match status" value="1"/>
</dbReference>
<dbReference type="InterPro" id="IPR036065">
    <property type="entry name" value="BolA-like_sf"/>
</dbReference>
<dbReference type="InterPro" id="IPR002634">
    <property type="entry name" value="BolA"/>
</dbReference>
<accession>A0A382A959</accession>
<sequence length="76" mass="8523">MAMTKDNIEELIIQSIPDAKVTIEDLRGDGDHYSAIVVSKSFDGKSMIQQHKMVYESLKGKMGNELHALELKTKSE</sequence>
<dbReference type="EMBL" id="UINC01024291">
    <property type="protein sequence ID" value="SVA97642.1"/>
    <property type="molecule type" value="Genomic_DNA"/>
</dbReference>
<organism evidence="2">
    <name type="scientific">marine metagenome</name>
    <dbReference type="NCBI Taxonomy" id="408172"/>
    <lineage>
        <taxon>unclassified sequences</taxon>
        <taxon>metagenomes</taxon>
        <taxon>ecological metagenomes</taxon>
    </lineage>
</organism>
<reference evidence="2" key="1">
    <citation type="submission" date="2018-05" db="EMBL/GenBank/DDBJ databases">
        <authorList>
            <person name="Lanie J.A."/>
            <person name="Ng W.-L."/>
            <person name="Kazmierczak K.M."/>
            <person name="Andrzejewski T.M."/>
            <person name="Davidsen T.M."/>
            <person name="Wayne K.J."/>
            <person name="Tettelin H."/>
            <person name="Glass J.I."/>
            <person name="Rusch D."/>
            <person name="Podicherti R."/>
            <person name="Tsui H.-C.T."/>
            <person name="Winkler M.E."/>
        </authorList>
    </citation>
    <scope>NUCLEOTIDE SEQUENCE</scope>
</reference>
<dbReference type="InterPro" id="IPR050961">
    <property type="entry name" value="BolA/IbaG_stress_morph_reg"/>
</dbReference>
<dbReference type="SUPFAM" id="SSF82657">
    <property type="entry name" value="BolA-like"/>
    <property type="match status" value="1"/>
</dbReference>